<dbReference type="Pfam" id="PF01418">
    <property type="entry name" value="HTH_6"/>
    <property type="match status" value="1"/>
</dbReference>
<dbReference type="GO" id="GO:0003700">
    <property type="term" value="F:DNA-binding transcription factor activity"/>
    <property type="evidence" value="ECO:0007669"/>
    <property type="project" value="InterPro"/>
</dbReference>
<dbReference type="InterPro" id="IPR009057">
    <property type="entry name" value="Homeodomain-like_sf"/>
</dbReference>
<dbReference type="SUPFAM" id="SSF46689">
    <property type="entry name" value="Homeodomain-like"/>
    <property type="match status" value="1"/>
</dbReference>
<sequence length="296" mass="33073">MDEKPLVRDLVKAHSRQFTPAERRVAPFFQGESLEVALQSITKLAEAAEVSTPTIVRFARKLGFDGFHDMQNAIRAELADRIKKPLAKLEAAEMAGQQDHILNRFAQQAVSNINRTLSHLDLAAFDDVTEELADTSKAVYLLGGRITRANAQNFFNHLQIIRPGVTLMDSSPNVWPQTLLDFTADTVLVLFDIRRYEKDLERLASLAVGQGARIILFTDQWGSPIEKQASASFRAMVEAPSAWDSSLALNLIVEAMIAQIQKRHASRSTERIKTLEEMLGETPIFRDLGKTEDDVS</sequence>
<dbReference type="PROSITE" id="PS51071">
    <property type="entry name" value="HTH_RPIR"/>
    <property type="match status" value="1"/>
</dbReference>
<dbReference type="AlphaFoldDB" id="A0A1U7JLR7"/>
<dbReference type="RefSeq" id="WP_028483021.1">
    <property type="nucleotide sequence ID" value="NZ_LVVZ01000004.1"/>
</dbReference>
<dbReference type="Gene3D" id="3.40.50.10490">
    <property type="entry name" value="Glucose-6-phosphate isomerase like protein, domain 1"/>
    <property type="match status" value="1"/>
</dbReference>
<dbReference type="InterPro" id="IPR036388">
    <property type="entry name" value="WH-like_DNA-bd_sf"/>
</dbReference>
<dbReference type="SUPFAM" id="SSF53697">
    <property type="entry name" value="SIS domain"/>
    <property type="match status" value="1"/>
</dbReference>
<name>A0A1U7JLR7_9HYPH</name>
<evidence type="ECO:0000313" key="2">
    <source>
        <dbReference type="EMBL" id="OKL45644.1"/>
    </source>
</evidence>
<organism evidence="2 3">
    <name type="scientific">Pseudovibrio exalbescens</name>
    <dbReference type="NCBI Taxonomy" id="197461"/>
    <lineage>
        <taxon>Bacteria</taxon>
        <taxon>Pseudomonadati</taxon>
        <taxon>Pseudomonadota</taxon>
        <taxon>Alphaproteobacteria</taxon>
        <taxon>Hyphomicrobiales</taxon>
        <taxon>Stappiaceae</taxon>
        <taxon>Pseudovibrio</taxon>
    </lineage>
</organism>
<dbReference type="PANTHER" id="PTHR30514:SF18">
    <property type="entry name" value="RPIR-FAMILY TRANSCRIPTIONAL REGULATOR"/>
    <property type="match status" value="1"/>
</dbReference>
<dbReference type="Pfam" id="PF01380">
    <property type="entry name" value="SIS"/>
    <property type="match status" value="1"/>
</dbReference>
<dbReference type="STRING" id="197461.A3843_01530"/>
<dbReference type="EMBL" id="LVVZ01000004">
    <property type="protein sequence ID" value="OKL45644.1"/>
    <property type="molecule type" value="Genomic_DNA"/>
</dbReference>
<dbReference type="InterPro" id="IPR047640">
    <property type="entry name" value="RpiR-like"/>
</dbReference>
<protein>
    <submittedName>
        <fullName evidence="2">RpiR family transcriptional regulator</fullName>
    </submittedName>
</protein>
<dbReference type="InterPro" id="IPR001347">
    <property type="entry name" value="SIS_dom"/>
</dbReference>
<comment type="caution">
    <text evidence="2">The sequence shown here is derived from an EMBL/GenBank/DDBJ whole genome shotgun (WGS) entry which is preliminary data.</text>
</comment>
<dbReference type="Gene3D" id="1.10.10.10">
    <property type="entry name" value="Winged helix-like DNA-binding domain superfamily/Winged helix DNA-binding domain"/>
    <property type="match status" value="1"/>
</dbReference>
<dbReference type="PANTHER" id="PTHR30514">
    <property type="entry name" value="GLUCOKINASE"/>
    <property type="match status" value="1"/>
</dbReference>
<dbReference type="InterPro" id="IPR046348">
    <property type="entry name" value="SIS_dom_sf"/>
</dbReference>
<accession>A0A1U7JLR7</accession>
<dbReference type="GO" id="GO:1901135">
    <property type="term" value="P:carbohydrate derivative metabolic process"/>
    <property type="evidence" value="ECO:0007669"/>
    <property type="project" value="InterPro"/>
</dbReference>
<keyword evidence="3" id="KW-1185">Reference proteome</keyword>
<evidence type="ECO:0000259" key="1">
    <source>
        <dbReference type="PROSITE" id="PS51071"/>
    </source>
</evidence>
<feature type="domain" description="HTH rpiR-type" evidence="1">
    <location>
        <begin position="5"/>
        <end position="81"/>
    </location>
</feature>
<dbReference type="Proteomes" id="UP000185783">
    <property type="component" value="Unassembled WGS sequence"/>
</dbReference>
<reference evidence="2 3" key="1">
    <citation type="submission" date="2016-03" db="EMBL/GenBank/DDBJ databases">
        <title>Genome sequence of Nesiotobacter sp. nov., a moderately halophilic alphaproteobacterium isolated from the Yellow Sea, China.</title>
        <authorList>
            <person name="Zhang G."/>
            <person name="Zhang R."/>
        </authorList>
    </citation>
    <scope>NUCLEOTIDE SEQUENCE [LARGE SCALE GENOMIC DNA]</scope>
    <source>
        <strain evidence="2 3">WB1-6</strain>
    </source>
</reference>
<dbReference type="GO" id="GO:0003677">
    <property type="term" value="F:DNA binding"/>
    <property type="evidence" value="ECO:0007669"/>
    <property type="project" value="InterPro"/>
</dbReference>
<dbReference type="InterPro" id="IPR000281">
    <property type="entry name" value="HTH_RpiR"/>
</dbReference>
<gene>
    <name evidence="2" type="ORF">A3843_01530</name>
</gene>
<proteinExistence type="predicted"/>
<dbReference type="GO" id="GO:0097367">
    <property type="term" value="F:carbohydrate derivative binding"/>
    <property type="evidence" value="ECO:0007669"/>
    <property type="project" value="InterPro"/>
</dbReference>
<evidence type="ECO:0000313" key="3">
    <source>
        <dbReference type="Proteomes" id="UP000185783"/>
    </source>
</evidence>